<evidence type="ECO:0000259" key="2">
    <source>
        <dbReference type="Pfam" id="PF26527"/>
    </source>
</evidence>
<feature type="region of interest" description="Disordered" evidence="1">
    <location>
        <begin position="28"/>
        <end position="48"/>
    </location>
</feature>
<proteinExistence type="predicted"/>
<gene>
    <name evidence="3" type="ORF">WSS_A34277</name>
</gene>
<comment type="caution">
    <text evidence="3">The sequence shown here is derived from an EMBL/GenBank/DDBJ whole genome shotgun (WGS) entry which is preliminary data.</text>
</comment>
<feature type="domain" description="DUF8176" evidence="2">
    <location>
        <begin position="112"/>
        <end position="231"/>
    </location>
</feature>
<dbReference type="EMBL" id="AJYC02000115">
    <property type="protein sequence ID" value="EKT78085.1"/>
    <property type="molecule type" value="Genomic_DNA"/>
</dbReference>
<dbReference type="Pfam" id="PF26527">
    <property type="entry name" value="DUF8176"/>
    <property type="match status" value="1"/>
</dbReference>
<feature type="compositionally biased region" description="Pro residues" evidence="1">
    <location>
        <begin position="30"/>
        <end position="40"/>
    </location>
</feature>
<protein>
    <recommendedName>
        <fullName evidence="2">DUF8176 domain-containing protein</fullName>
    </recommendedName>
</protein>
<name>K8XM19_RHOOP</name>
<dbReference type="InterPro" id="IPR058489">
    <property type="entry name" value="DUF8176"/>
</dbReference>
<organism evidence="3 4">
    <name type="scientific">Rhodococcus opacus M213</name>
    <dbReference type="NCBI Taxonomy" id="1129896"/>
    <lineage>
        <taxon>Bacteria</taxon>
        <taxon>Bacillati</taxon>
        <taxon>Actinomycetota</taxon>
        <taxon>Actinomycetes</taxon>
        <taxon>Mycobacteriales</taxon>
        <taxon>Nocardiaceae</taxon>
        <taxon>Rhodococcus</taxon>
    </lineage>
</organism>
<evidence type="ECO:0000256" key="1">
    <source>
        <dbReference type="SAM" id="MobiDB-lite"/>
    </source>
</evidence>
<accession>K8XM19</accession>
<dbReference type="Proteomes" id="UP000005951">
    <property type="component" value="Unassembled WGS sequence"/>
</dbReference>
<dbReference type="AlphaFoldDB" id="K8XM19"/>
<sequence length="234" mass="24293">MGEHEPVEGQFDEAPTLEFAEGLYETGPVWVPPSWPQRPPPEPKAKIERKSARALAEVRSGAPLPRSVRVGAFSLVALAVIGVGVATMTGREEPSTSPPSSTAIPAQANPTGSCEAKSDGPVIQGDGAGGTDSGSAAIFGFQHAYYVARSGAAARAFVDPEVPDFAAEGLQAGIDNKVPVGTTHCVTVVAVGEGRFAVTVTELQPAGVRKVHNQFVTTRTDEKGHVWITGISKA</sequence>
<dbReference type="RefSeq" id="WP_005262973.1">
    <property type="nucleotide sequence ID" value="NZ_AJYC02000115.1"/>
</dbReference>
<evidence type="ECO:0000313" key="3">
    <source>
        <dbReference type="EMBL" id="EKT78085.1"/>
    </source>
</evidence>
<evidence type="ECO:0000313" key="4">
    <source>
        <dbReference type="Proteomes" id="UP000005951"/>
    </source>
</evidence>
<feature type="region of interest" description="Disordered" evidence="1">
    <location>
        <begin position="90"/>
        <end position="128"/>
    </location>
</feature>
<reference evidence="3 4" key="1">
    <citation type="journal article" date="2013" name="Genome Announc.">
        <title>Draft Genome Sequence of Rhodococcus opacus Strain M213 Shows a Diverse Catabolic Potential.</title>
        <authorList>
            <person name="Pathak A."/>
            <person name="Green S.J."/>
            <person name="Ogram A."/>
            <person name="Chauhan A."/>
        </authorList>
    </citation>
    <scope>NUCLEOTIDE SEQUENCE [LARGE SCALE GENOMIC DNA]</scope>
    <source>
        <strain evidence="3 4">M213</strain>
    </source>
</reference>